<dbReference type="Pfam" id="PF13145">
    <property type="entry name" value="Rotamase_2"/>
    <property type="match status" value="1"/>
</dbReference>
<keyword evidence="1" id="KW-0732">Signal</keyword>
<dbReference type="EMBL" id="CACRTG010000021">
    <property type="protein sequence ID" value="VYT17461.1"/>
    <property type="molecule type" value="Genomic_DNA"/>
</dbReference>
<protein>
    <recommendedName>
        <fullName evidence="2">PpiC domain-containing protein</fullName>
    </recommendedName>
</protein>
<dbReference type="InterPro" id="IPR000297">
    <property type="entry name" value="PPIase_PpiC"/>
</dbReference>
<evidence type="ECO:0000259" key="2">
    <source>
        <dbReference type="Pfam" id="PF13145"/>
    </source>
</evidence>
<reference evidence="3" key="1">
    <citation type="submission" date="2019-11" db="EMBL/GenBank/DDBJ databases">
        <authorList>
            <person name="Feng L."/>
        </authorList>
    </citation>
    <scope>NUCLEOTIDE SEQUENCE</scope>
    <source>
        <strain evidence="3">CnexileLFYP112</strain>
    </source>
</reference>
<dbReference type="PROSITE" id="PS51257">
    <property type="entry name" value="PROKAR_LIPOPROTEIN"/>
    <property type="match status" value="1"/>
</dbReference>
<organism evidence="3">
    <name type="scientific">[Clostridium] nexile</name>
    <dbReference type="NCBI Taxonomy" id="29361"/>
    <lineage>
        <taxon>Bacteria</taxon>
        <taxon>Bacillati</taxon>
        <taxon>Bacillota</taxon>
        <taxon>Clostridia</taxon>
        <taxon>Lachnospirales</taxon>
        <taxon>Lachnospiraceae</taxon>
        <taxon>Tyzzerella</taxon>
    </lineage>
</organism>
<evidence type="ECO:0000256" key="1">
    <source>
        <dbReference type="SAM" id="SignalP"/>
    </source>
</evidence>
<name>A0A6N2UMD3_9FIRM</name>
<dbReference type="SUPFAM" id="SSF54534">
    <property type="entry name" value="FKBP-like"/>
    <property type="match status" value="1"/>
</dbReference>
<feature type="signal peptide" evidence="1">
    <location>
        <begin position="1"/>
        <end position="26"/>
    </location>
</feature>
<dbReference type="GO" id="GO:0003755">
    <property type="term" value="F:peptidyl-prolyl cis-trans isomerase activity"/>
    <property type="evidence" value="ECO:0007669"/>
    <property type="project" value="InterPro"/>
</dbReference>
<dbReference type="InterPro" id="IPR046357">
    <property type="entry name" value="PPIase_dom_sf"/>
</dbReference>
<evidence type="ECO:0000313" key="3">
    <source>
        <dbReference type="EMBL" id="VYT17461.1"/>
    </source>
</evidence>
<feature type="chain" id="PRO_5038546040" description="PpiC domain-containing protein" evidence="1">
    <location>
        <begin position="27"/>
        <end position="344"/>
    </location>
</feature>
<accession>A0A6N2UMD3</accession>
<proteinExistence type="predicted"/>
<dbReference type="AlphaFoldDB" id="A0A6N2UMD3"/>
<sequence length="344" mass="37728">MRNLKKKVVVFATAASLAAVSMTGCASFENADTVATVGGDKIPAGVANFYARYQQGMIETNLGSMLGDNMWTQEVSEGKTYEDNVKDSVMDALQQMYILEDHMAEYEVVLTDEEKSAIQEAAKKFDEGNELEAKELVSGETEYVERVLTLLTIQKKMTDAVTKDVSTEVSDEEAAQKSMQYVSFPYTTTDEEGNSKTLTDEEKAALKETAAAFREGAKAAEDFAAYATEQGKEAQTATFDSESTSPAAELIAAADSLGVGGFTDVIETENGLYVAKVTSLLDRDATDAKKETIVNSRKSEKFNEVYDGWKKDTKIKVNKDVWAKVDFQDVGVTVKQNEEEPYTE</sequence>
<gene>
    <name evidence="3" type="ORF">CNLFYP112_02100</name>
</gene>
<feature type="domain" description="PpiC" evidence="2">
    <location>
        <begin position="197"/>
        <end position="281"/>
    </location>
</feature>
<dbReference type="Gene3D" id="3.10.50.40">
    <property type="match status" value="1"/>
</dbReference>